<dbReference type="GO" id="GO:0051539">
    <property type="term" value="F:4 iron, 4 sulfur cluster binding"/>
    <property type="evidence" value="ECO:0007669"/>
    <property type="project" value="UniProtKB-UniRule"/>
</dbReference>
<evidence type="ECO:0000256" key="12">
    <source>
        <dbReference type="ARBA" id="ARBA00023204"/>
    </source>
</evidence>
<evidence type="ECO:0000259" key="15">
    <source>
        <dbReference type="SMART" id="SM00478"/>
    </source>
</evidence>
<dbReference type="GO" id="GO:0035485">
    <property type="term" value="F:adenine/guanine mispair binding"/>
    <property type="evidence" value="ECO:0007669"/>
    <property type="project" value="TreeGrafter"/>
</dbReference>
<evidence type="ECO:0000256" key="9">
    <source>
        <dbReference type="ARBA" id="ARBA00022801"/>
    </source>
</evidence>
<dbReference type="GO" id="GO:0000701">
    <property type="term" value="F:purine-specific mismatch base pair DNA N-glycosylase activity"/>
    <property type="evidence" value="ECO:0007669"/>
    <property type="project" value="UniProtKB-EC"/>
</dbReference>
<evidence type="ECO:0000256" key="14">
    <source>
        <dbReference type="RuleBase" id="RU365096"/>
    </source>
</evidence>
<dbReference type="PANTHER" id="PTHR42944">
    <property type="entry name" value="ADENINE DNA GLYCOSYLASE"/>
    <property type="match status" value="1"/>
</dbReference>
<comment type="similarity">
    <text evidence="3 14">Belongs to the Nth/MutY family.</text>
</comment>
<dbReference type="OrthoDB" id="9802365at2"/>
<dbReference type="Gene3D" id="3.90.79.10">
    <property type="entry name" value="Nucleoside Triphosphate Pyrophosphohydrolase"/>
    <property type="match status" value="1"/>
</dbReference>
<dbReference type="PROSITE" id="PS01155">
    <property type="entry name" value="ENDONUCLEASE_III_2"/>
    <property type="match status" value="1"/>
</dbReference>
<reference evidence="16 17" key="1">
    <citation type="submission" date="2018-10" db="EMBL/GenBank/DDBJ databases">
        <title>Genomic Encyclopedia of Type Strains, Phase IV (KMG-IV): sequencing the most valuable type-strain genomes for metagenomic binning, comparative biology and taxonomic classification.</title>
        <authorList>
            <person name="Goeker M."/>
        </authorList>
    </citation>
    <scope>NUCLEOTIDE SEQUENCE [LARGE SCALE GENOMIC DNA]</scope>
    <source>
        <strain evidence="16 17">DSM 12769</strain>
    </source>
</reference>
<protein>
    <recommendedName>
        <fullName evidence="5 14">Adenine DNA glycosylase</fullName>
        <ecNumber evidence="4 14">3.2.2.31</ecNumber>
    </recommendedName>
</protein>
<dbReference type="InterPro" id="IPR000445">
    <property type="entry name" value="HhH_motif"/>
</dbReference>
<evidence type="ECO:0000256" key="10">
    <source>
        <dbReference type="ARBA" id="ARBA00023004"/>
    </source>
</evidence>
<dbReference type="CDD" id="cd03431">
    <property type="entry name" value="NUDIX_DNA_Glycosylase_C-MutY"/>
    <property type="match status" value="1"/>
</dbReference>
<evidence type="ECO:0000256" key="2">
    <source>
        <dbReference type="ARBA" id="ARBA00002933"/>
    </source>
</evidence>
<name>A0A498BTR3_9GAMM</name>
<dbReference type="Pfam" id="PF14815">
    <property type="entry name" value="NUDIX_4"/>
    <property type="match status" value="1"/>
</dbReference>
<dbReference type="Pfam" id="PF00730">
    <property type="entry name" value="HhH-GPD"/>
    <property type="match status" value="1"/>
</dbReference>
<keyword evidence="11" id="KW-0411">Iron-sulfur</keyword>
<feature type="domain" description="HhH-GPD" evidence="15">
    <location>
        <begin position="47"/>
        <end position="198"/>
    </location>
</feature>
<comment type="cofactor">
    <cofactor evidence="14">
        <name>[4Fe-4S] cluster</name>
        <dbReference type="ChEBI" id="CHEBI:49883"/>
    </cofactor>
    <text evidence="14">Binds 1 [4Fe-4S] cluster.</text>
</comment>
<comment type="caution">
    <text evidence="16">The sequence shown here is derived from an EMBL/GenBank/DDBJ whole genome shotgun (WGS) entry which is preliminary data.</text>
</comment>
<evidence type="ECO:0000313" key="16">
    <source>
        <dbReference type="EMBL" id="RLK47085.1"/>
    </source>
</evidence>
<dbReference type="InterPro" id="IPR011257">
    <property type="entry name" value="DNA_glycosylase"/>
</dbReference>
<dbReference type="SUPFAM" id="SSF48150">
    <property type="entry name" value="DNA-glycosylase"/>
    <property type="match status" value="1"/>
</dbReference>
<dbReference type="InterPro" id="IPR003265">
    <property type="entry name" value="HhH-GPD_domain"/>
</dbReference>
<dbReference type="GO" id="GO:0006284">
    <property type="term" value="P:base-excision repair"/>
    <property type="evidence" value="ECO:0007669"/>
    <property type="project" value="UniProtKB-UniRule"/>
</dbReference>
<evidence type="ECO:0000313" key="17">
    <source>
        <dbReference type="Proteomes" id="UP000275461"/>
    </source>
</evidence>
<keyword evidence="9" id="KW-0378">Hydrolase</keyword>
<dbReference type="AlphaFoldDB" id="A0A498BTR3"/>
<evidence type="ECO:0000256" key="6">
    <source>
        <dbReference type="ARBA" id="ARBA00022485"/>
    </source>
</evidence>
<gene>
    <name evidence="16" type="ORF">DFR31_2402</name>
</gene>
<dbReference type="GO" id="GO:0046872">
    <property type="term" value="F:metal ion binding"/>
    <property type="evidence" value="ECO:0007669"/>
    <property type="project" value="UniProtKB-UniRule"/>
</dbReference>
<evidence type="ECO:0000256" key="11">
    <source>
        <dbReference type="ARBA" id="ARBA00023014"/>
    </source>
</evidence>
<dbReference type="Gene3D" id="1.10.340.30">
    <property type="entry name" value="Hypothetical protein, domain 2"/>
    <property type="match status" value="1"/>
</dbReference>
<keyword evidence="17" id="KW-1185">Reference proteome</keyword>
<dbReference type="SMART" id="SM00478">
    <property type="entry name" value="ENDO3c"/>
    <property type="match status" value="1"/>
</dbReference>
<keyword evidence="6" id="KW-0004">4Fe-4S</keyword>
<dbReference type="NCBIfam" id="TIGR01084">
    <property type="entry name" value="mutY"/>
    <property type="match status" value="1"/>
</dbReference>
<comment type="catalytic activity">
    <reaction evidence="1 14">
        <text>Hydrolyzes free adenine bases from 7,8-dihydro-8-oxoguanine:adenine mismatched double-stranded DNA, leaving an apurinic site.</text>
        <dbReference type="EC" id="3.2.2.31"/>
    </reaction>
</comment>
<keyword evidence="8 14" id="KW-0227">DNA damage</keyword>
<keyword evidence="7" id="KW-0479">Metal-binding</keyword>
<dbReference type="NCBIfam" id="NF008132">
    <property type="entry name" value="PRK10880.1"/>
    <property type="match status" value="1"/>
</dbReference>
<dbReference type="CDD" id="cd00056">
    <property type="entry name" value="ENDO3c"/>
    <property type="match status" value="1"/>
</dbReference>
<evidence type="ECO:0000256" key="3">
    <source>
        <dbReference type="ARBA" id="ARBA00008343"/>
    </source>
</evidence>
<dbReference type="SUPFAM" id="SSF55811">
    <property type="entry name" value="Nudix"/>
    <property type="match status" value="1"/>
</dbReference>
<dbReference type="EC" id="3.2.2.31" evidence="4 14"/>
<keyword evidence="12" id="KW-0234">DNA repair</keyword>
<dbReference type="InterPro" id="IPR004036">
    <property type="entry name" value="Endonuclease-III-like_CS2"/>
</dbReference>
<dbReference type="GO" id="GO:0034039">
    <property type="term" value="F:8-oxo-7,8-dihydroguanine DNA N-glycosylase activity"/>
    <property type="evidence" value="ECO:0007669"/>
    <property type="project" value="TreeGrafter"/>
</dbReference>
<dbReference type="InterPro" id="IPR015797">
    <property type="entry name" value="NUDIX_hydrolase-like_dom_sf"/>
</dbReference>
<evidence type="ECO:0000256" key="5">
    <source>
        <dbReference type="ARBA" id="ARBA00022023"/>
    </source>
</evidence>
<comment type="function">
    <text evidence="2">Adenine glycosylase active on G-A mispairs. MutY also corrects error-prone DNA synthesis past GO lesions which are due to the oxidatively damaged form of guanine: 7,8-dihydro-8-oxoguanine (8-oxo-dGTP).</text>
</comment>
<dbReference type="GO" id="GO:0006298">
    <property type="term" value="P:mismatch repair"/>
    <property type="evidence" value="ECO:0007669"/>
    <property type="project" value="TreeGrafter"/>
</dbReference>
<proteinExistence type="inferred from homology"/>
<keyword evidence="10 14" id="KW-0408">Iron</keyword>
<keyword evidence="13 14" id="KW-0326">Glycosidase</keyword>
<sequence length="357" mass="39968">MDQLAVPAADVAQARTDILAWFDRHGRHDLPWQHPATPYRVWVSEVMLQQTQVATVVPYFLRFLARFPDPVALADAPQEEVLALWAGLGYYARARNLHRAAQEIRDRHGGELPADLAALEALPGIGRSTAGAIHSLGQGRRAAILDGNVKRVLARWHAVEGWPGRSAVARHLWALSERYTPAQRCADYNQAMMDLGATVCTRRAPRCPQCPLQARCRARASGQPESWPSPKPKRDRPLRQTRMLILQQGNQVLLQKRPPTGIWGGLWSLPEADMDKTPERHAEAIGLKVDTTAHWPRLRHAFTHFELDIHPVHLKVSGAGQQVMESDTLWESIHETGTRAVAAPVARLLQQLREHTP</sequence>
<dbReference type="InterPro" id="IPR029119">
    <property type="entry name" value="MutY_C"/>
</dbReference>
<evidence type="ECO:0000256" key="7">
    <source>
        <dbReference type="ARBA" id="ARBA00022723"/>
    </source>
</evidence>
<evidence type="ECO:0000256" key="1">
    <source>
        <dbReference type="ARBA" id="ARBA00000843"/>
    </source>
</evidence>
<dbReference type="PANTHER" id="PTHR42944:SF1">
    <property type="entry name" value="ADENINE DNA GLYCOSYLASE"/>
    <property type="match status" value="1"/>
</dbReference>
<evidence type="ECO:0000256" key="4">
    <source>
        <dbReference type="ARBA" id="ARBA00012045"/>
    </source>
</evidence>
<dbReference type="EMBL" id="RCDA01000004">
    <property type="protein sequence ID" value="RLK47085.1"/>
    <property type="molecule type" value="Genomic_DNA"/>
</dbReference>
<dbReference type="InterPro" id="IPR044298">
    <property type="entry name" value="MIG/MutY"/>
</dbReference>
<dbReference type="InterPro" id="IPR005760">
    <property type="entry name" value="A/G_AdeGlyc_MutY"/>
</dbReference>
<dbReference type="InterPro" id="IPR023170">
    <property type="entry name" value="HhH_base_excis_C"/>
</dbReference>
<organism evidence="16 17">
    <name type="scientific">Alkalispirillum mobile</name>
    <dbReference type="NCBI Taxonomy" id="85925"/>
    <lineage>
        <taxon>Bacteria</taxon>
        <taxon>Pseudomonadati</taxon>
        <taxon>Pseudomonadota</taxon>
        <taxon>Gammaproteobacteria</taxon>
        <taxon>Chromatiales</taxon>
        <taxon>Ectothiorhodospiraceae</taxon>
        <taxon>Alkalispirillum</taxon>
    </lineage>
</organism>
<dbReference type="FunFam" id="1.10.340.30:FF:000002">
    <property type="entry name" value="Adenine DNA glycosylase"/>
    <property type="match status" value="1"/>
</dbReference>
<dbReference type="GO" id="GO:0032357">
    <property type="term" value="F:oxidized purine DNA binding"/>
    <property type="evidence" value="ECO:0007669"/>
    <property type="project" value="TreeGrafter"/>
</dbReference>
<dbReference type="FunFam" id="1.10.1670.10:FF:000002">
    <property type="entry name" value="Adenine DNA glycosylase"/>
    <property type="match status" value="1"/>
</dbReference>
<dbReference type="RefSeq" id="WP_121442916.1">
    <property type="nucleotide sequence ID" value="NZ_RCDA01000004.1"/>
</dbReference>
<dbReference type="Proteomes" id="UP000275461">
    <property type="component" value="Unassembled WGS sequence"/>
</dbReference>
<dbReference type="Pfam" id="PF00633">
    <property type="entry name" value="HHH"/>
    <property type="match status" value="1"/>
</dbReference>
<evidence type="ECO:0000256" key="13">
    <source>
        <dbReference type="ARBA" id="ARBA00023295"/>
    </source>
</evidence>
<dbReference type="Gene3D" id="1.10.1670.10">
    <property type="entry name" value="Helix-hairpin-Helix base-excision DNA repair enzymes (C-terminal)"/>
    <property type="match status" value="1"/>
</dbReference>
<accession>A0A498BTR3</accession>
<evidence type="ECO:0000256" key="8">
    <source>
        <dbReference type="ARBA" id="ARBA00022763"/>
    </source>
</evidence>